<feature type="compositionally biased region" description="Polar residues" evidence="1">
    <location>
        <begin position="268"/>
        <end position="283"/>
    </location>
</feature>
<name>A0A9P1H8G9_9PEZI</name>
<feature type="compositionally biased region" description="Low complexity" evidence="1">
    <location>
        <begin position="297"/>
        <end position="308"/>
    </location>
</feature>
<organism evidence="2 3">
    <name type="scientific">Parascedosporium putredinis</name>
    <dbReference type="NCBI Taxonomy" id="1442378"/>
    <lineage>
        <taxon>Eukaryota</taxon>
        <taxon>Fungi</taxon>
        <taxon>Dikarya</taxon>
        <taxon>Ascomycota</taxon>
        <taxon>Pezizomycotina</taxon>
        <taxon>Sordariomycetes</taxon>
        <taxon>Hypocreomycetidae</taxon>
        <taxon>Microascales</taxon>
        <taxon>Microascaceae</taxon>
        <taxon>Parascedosporium</taxon>
    </lineage>
</organism>
<dbReference type="AlphaFoldDB" id="A0A9P1H8G9"/>
<dbReference type="OrthoDB" id="5307331at2759"/>
<protein>
    <submittedName>
        <fullName evidence="2">Uncharacterized protein</fullName>
    </submittedName>
</protein>
<reference evidence="2" key="1">
    <citation type="submission" date="2022-11" db="EMBL/GenBank/DDBJ databases">
        <authorList>
            <person name="Scott C."/>
            <person name="Bruce N."/>
        </authorList>
    </citation>
    <scope>NUCLEOTIDE SEQUENCE</scope>
</reference>
<keyword evidence="3" id="KW-1185">Reference proteome</keyword>
<accession>A0A9P1H8G9</accession>
<proteinExistence type="predicted"/>
<dbReference type="EMBL" id="CALLCH030000017">
    <property type="protein sequence ID" value="CAI4217968.1"/>
    <property type="molecule type" value="Genomic_DNA"/>
</dbReference>
<comment type="caution">
    <text evidence="2">The sequence shown here is derived from an EMBL/GenBank/DDBJ whole genome shotgun (WGS) entry which is preliminary data.</text>
</comment>
<dbReference type="Proteomes" id="UP000838763">
    <property type="component" value="Unassembled WGS sequence"/>
</dbReference>
<gene>
    <name evidence="2" type="ORF">PPNO1_LOCUS7564</name>
</gene>
<evidence type="ECO:0000313" key="2">
    <source>
        <dbReference type="EMBL" id="CAI4217968.1"/>
    </source>
</evidence>
<evidence type="ECO:0000256" key="1">
    <source>
        <dbReference type="SAM" id="MobiDB-lite"/>
    </source>
</evidence>
<sequence length="567" mass="63350">MKPSGQNGITRQQCQSLSQEACDDYMPKRRTVLEFHELVPHILAVLPFEPTSPSGTPIAMPSQAWTSWGTAWPGKTESDELEEQDWPPFINFNGESQAIDPALFGLPSDIQLAPEAVDNQDPMNPGLLLKEDPISDVETNQFQSSSCPSTQSYIQTQPIPSVGGAAPLRGSIGAYCTSPALNSAPISNVTTNISDSTLSLGTPWDTLDLPSMPTSDALDLLETQYTLPLVGNDPATPFSLRRVQSAELGLSALADRLIAGGQPDQAGQAWQQPAFTSAPSATPQELPGRLPTMSPASFSGRRSSVFSRDQTTTPQAHDHMYRQLSQPLGAWGPPGQPDLFTYTKYGEWSPWIRLNRKDAAYYMTNLTKSQAPNNTIKKPFYRVAFDEWPRETGHVRDPFHNAGYMHLYCFERLFDLFEIVELGWADADVRNFPLEERNHTALTFDFAELKDAYQIWFENQRVVYHQHLVQVCGGRRGAQRRTIQESDRLWSAWKKVGGNSPLMHRGNLKRSIEFDQRRLAEKRIARCLVEEEEEEDALGEIVVNTDSDMFEIRVAGLAQRGFHPPEA</sequence>
<feature type="region of interest" description="Disordered" evidence="1">
    <location>
        <begin position="263"/>
        <end position="316"/>
    </location>
</feature>
<evidence type="ECO:0000313" key="3">
    <source>
        <dbReference type="Proteomes" id="UP000838763"/>
    </source>
</evidence>